<evidence type="ECO:0000256" key="1">
    <source>
        <dbReference type="SAM" id="SignalP"/>
    </source>
</evidence>
<accession>A0A1C5AWJ7</accession>
<keyword evidence="1" id="KW-0732">Signal</keyword>
<gene>
    <name evidence="2" type="ORF">GA0070563_1236</name>
</gene>
<sequence length="611" mass="64399">MNPLRISTRRLLAAVAVLGLGPVLAVPAAALGAPLDAAGAAGGQPPSTQVLAKAPPDECFAGIGQPYPAGPPCETGQAKVNQAYLWGMTRAGRTLFFGTGANVNCLTSGRTLENTVPTQNADWVCEYGESQIAKRNPQLPVKLGDHRIPRLYTYDTRSNQLTEKTDLVKAASPDDATRLQNTVGIRAAGNYGGVALLGGPALGESINLFAFDTDTGAFLGSHNFTAYGNIRHFTVADDALYAGVGVGNNGGNRGHVLRWMGSKTDPFNFVQVATLPAQAADLTVHEGRIFVTTWPGATEEFGEEATEAAEPTEPPASIASVWMSPKLSDGEPGLTPSDDAAWQQVWNVASYEPDPVVAYTYGLGGLASYGGYLYWGTMHVPMKATSLHLSIYPPVDEAGITATAQNTQRAISIYRGKGFGSSKQKVDLLYGATELPAFDPEANNGVGAWTTKSTNYTPKYGAAGFGNPYNNYTWKMAVAAGKLYVGTMDWSYLAKEFGQQTAAQLGLSPQMGDVLAKAPAAAAAPPGMRATAEIPEAVYGGDLYAFSSTRKAAATISDTGVGNYLNYGVRNMVVDGPNLYLGMANPMNLRTDPNDDVPEGGWELIKLKAGC</sequence>
<protein>
    <submittedName>
        <fullName evidence="2">Uncharacterized protein</fullName>
    </submittedName>
</protein>
<evidence type="ECO:0000313" key="2">
    <source>
        <dbReference type="EMBL" id="SCF49553.1"/>
    </source>
</evidence>
<dbReference type="STRING" id="47853.TK50_14865"/>
<dbReference type="Proteomes" id="UP000183585">
    <property type="component" value="Unassembled WGS sequence"/>
</dbReference>
<dbReference type="EMBL" id="FMCT01000023">
    <property type="protein sequence ID" value="SCF49553.1"/>
    <property type="molecule type" value="Genomic_DNA"/>
</dbReference>
<reference evidence="3" key="1">
    <citation type="submission" date="2016-06" db="EMBL/GenBank/DDBJ databases">
        <authorList>
            <person name="Varghese N."/>
            <person name="Submissions Spin"/>
        </authorList>
    </citation>
    <scope>NUCLEOTIDE SEQUENCE [LARGE SCALE GENOMIC DNA]</scope>
    <source>
        <strain evidence="3">DSM 43168</strain>
    </source>
</reference>
<proteinExistence type="predicted"/>
<evidence type="ECO:0000313" key="3">
    <source>
        <dbReference type="Proteomes" id="UP000183585"/>
    </source>
</evidence>
<dbReference type="AlphaFoldDB" id="A0A1C5AWJ7"/>
<feature type="signal peptide" evidence="1">
    <location>
        <begin position="1"/>
        <end position="25"/>
    </location>
</feature>
<name>A0A1C5AWJ7_9ACTN</name>
<feature type="chain" id="PRO_5039187634" evidence="1">
    <location>
        <begin position="26"/>
        <end position="611"/>
    </location>
</feature>
<keyword evidence="3" id="KW-1185">Reference proteome</keyword>
<dbReference type="RefSeq" id="WP_074479082.1">
    <property type="nucleotide sequence ID" value="NZ_FMCT01000023.1"/>
</dbReference>
<organism evidence="2 3">
    <name type="scientific">Micromonospora carbonacea</name>
    <dbReference type="NCBI Taxonomy" id="47853"/>
    <lineage>
        <taxon>Bacteria</taxon>
        <taxon>Bacillati</taxon>
        <taxon>Actinomycetota</taxon>
        <taxon>Actinomycetes</taxon>
        <taxon>Micromonosporales</taxon>
        <taxon>Micromonosporaceae</taxon>
        <taxon>Micromonospora</taxon>
    </lineage>
</organism>